<dbReference type="EMBL" id="JAFNEN010000321">
    <property type="protein sequence ID" value="KAG8185889.1"/>
    <property type="molecule type" value="Genomic_DNA"/>
</dbReference>
<name>A0AAV6UQ89_9ARAC</name>
<evidence type="ECO:0000313" key="2">
    <source>
        <dbReference type="EMBL" id="KAG8185889.1"/>
    </source>
</evidence>
<protein>
    <submittedName>
        <fullName evidence="2">Uncharacterized protein</fullName>
    </submittedName>
</protein>
<comment type="caution">
    <text evidence="2">The sequence shown here is derived from an EMBL/GenBank/DDBJ whole genome shotgun (WGS) entry which is preliminary data.</text>
</comment>
<keyword evidence="3" id="KW-1185">Reference proteome</keyword>
<dbReference type="Proteomes" id="UP000827092">
    <property type="component" value="Unassembled WGS sequence"/>
</dbReference>
<feature type="signal peptide" evidence="1">
    <location>
        <begin position="1"/>
        <end position="19"/>
    </location>
</feature>
<gene>
    <name evidence="2" type="ORF">JTE90_028890</name>
</gene>
<keyword evidence="1" id="KW-0732">Signal</keyword>
<dbReference type="AlphaFoldDB" id="A0AAV6UQ89"/>
<evidence type="ECO:0000313" key="3">
    <source>
        <dbReference type="Proteomes" id="UP000827092"/>
    </source>
</evidence>
<sequence>MTVFWIWLLLAQFVCIANGKSNEVPYVVEFAEHRKPCDEMEVIKWSSGFHDCFLGRKANDGGQNLETIVDRILEHAVVCIETSSRPCLPSYEGFKGIMNKTISQIKDYSEMYLSEIYKGKENYKDVRCVEEILRLETYTKCFRTLLQSPTISQKSFEWSAKEDIHCANKANEGCSIEAKSSLNRIVGKVIGVPYEVLPIPTTTQAPPPPPKRWWEYITQPFVAAWEAIKSFFG</sequence>
<evidence type="ECO:0000256" key="1">
    <source>
        <dbReference type="SAM" id="SignalP"/>
    </source>
</evidence>
<organism evidence="2 3">
    <name type="scientific">Oedothorax gibbosus</name>
    <dbReference type="NCBI Taxonomy" id="931172"/>
    <lineage>
        <taxon>Eukaryota</taxon>
        <taxon>Metazoa</taxon>
        <taxon>Ecdysozoa</taxon>
        <taxon>Arthropoda</taxon>
        <taxon>Chelicerata</taxon>
        <taxon>Arachnida</taxon>
        <taxon>Araneae</taxon>
        <taxon>Araneomorphae</taxon>
        <taxon>Entelegynae</taxon>
        <taxon>Araneoidea</taxon>
        <taxon>Linyphiidae</taxon>
        <taxon>Erigoninae</taxon>
        <taxon>Oedothorax</taxon>
    </lineage>
</organism>
<proteinExistence type="predicted"/>
<feature type="chain" id="PRO_5043473530" evidence="1">
    <location>
        <begin position="20"/>
        <end position="233"/>
    </location>
</feature>
<accession>A0AAV6UQ89</accession>
<reference evidence="2 3" key="1">
    <citation type="journal article" date="2022" name="Nat. Ecol. Evol.">
        <title>A masculinizing supergene underlies an exaggerated male reproductive morph in a spider.</title>
        <authorList>
            <person name="Hendrickx F."/>
            <person name="De Corte Z."/>
            <person name="Sonet G."/>
            <person name="Van Belleghem S.M."/>
            <person name="Kostlbacher S."/>
            <person name="Vangestel C."/>
        </authorList>
    </citation>
    <scope>NUCLEOTIDE SEQUENCE [LARGE SCALE GENOMIC DNA]</scope>
    <source>
        <strain evidence="2">W744_W776</strain>
    </source>
</reference>